<dbReference type="Proteomes" id="UP000214646">
    <property type="component" value="Unassembled WGS sequence"/>
</dbReference>
<gene>
    <name evidence="1" type="ORF">FRUB_01599</name>
</gene>
<proteinExistence type="predicted"/>
<evidence type="ECO:0000313" key="1">
    <source>
        <dbReference type="EMBL" id="OWK45268.1"/>
    </source>
</evidence>
<dbReference type="EMBL" id="NIDE01000002">
    <property type="protein sequence ID" value="OWK45268.1"/>
    <property type="molecule type" value="Genomic_DNA"/>
</dbReference>
<reference evidence="2" key="1">
    <citation type="submission" date="2017-06" db="EMBL/GenBank/DDBJ databases">
        <title>Genome analysis of Fimbriiglobus ruber SP5, the first member of the order Planctomycetales with confirmed chitinolytic capability.</title>
        <authorList>
            <person name="Ravin N.V."/>
            <person name="Rakitin A.L."/>
            <person name="Ivanova A.A."/>
            <person name="Beletsky A.V."/>
            <person name="Kulichevskaya I.S."/>
            <person name="Mardanov A.V."/>
            <person name="Dedysh S.N."/>
        </authorList>
    </citation>
    <scope>NUCLEOTIDE SEQUENCE [LARGE SCALE GENOMIC DNA]</scope>
    <source>
        <strain evidence="2">SP5</strain>
    </source>
</reference>
<accession>A0A225E394</accession>
<comment type="caution">
    <text evidence="1">The sequence shown here is derived from an EMBL/GenBank/DDBJ whole genome shotgun (WGS) entry which is preliminary data.</text>
</comment>
<sequence length="44" mass="5016">MARRIGRRGRAGARDEARPRVGVRFTYGRTTLVCDGNQDHLEDE</sequence>
<organism evidence="1 2">
    <name type="scientific">Fimbriiglobus ruber</name>
    <dbReference type="NCBI Taxonomy" id="1908690"/>
    <lineage>
        <taxon>Bacteria</taxon>
        <taxon>Pseudomonadati</taxon>
        <taxon>Planctomycetota</taxon>
        <taxon>Planctomycetia</taxon>
        <taxon>Gemmatales</taxon>
        <taxon>Gemmataceae</taxon>
        <taxon>Fimbriiglobus</taxon>
    </lineage>
</organism>
<name>A0A225E394_9BACT</name>
<evidence type="ECO:0000313" key="2">
    <source>
        <dbReference type="Proteomes" id="UP000214646"/>
    </source>
</evidence>
<protein>
    <submittedName>
        <fullName evidence="1">Uncharacterized protein</fullName>
    </submittedName>
</protein>
<dbReference type="AlphaFoldDB" id="A0A225E394"/>
<keyword evidence="2" id="KW-1185">Reference proteome</keyword>